<keyword evidence="11" id="KW-1185">Reference proteome</keyword>
<dbReference type="GO" id="GO:0016887">
    <property type="term" value="F:ATP hydrolysis activity"/>
    <property type="evidence" value="ECO:0007669"/>
    <property type="project" value="InterPro"/>
</dbReference>
<feature type="domain" description="ABC transporter" evidence="9">
    <location>
        <begin position="9"/>
        <end position="243"/>
    </location>
</feature>
<evidence type="ECO:0000313" key="11">
    <source>
        <dbReference type="Proteomes" id="UP000005096"/>
    </source>
</evidence>
<evidence type="ECO:0000313" key="10">
    <source>
        <dbReference type="EMBL" id="EFQ22940.1"/>
    </source>
</evidence>
<evidence type="ECO:0000256" key="6">
    <source>
        <dbReference type="ARBA" id="ARBA00022840"/>
    </source>
</evidence>
<dbReference type="HOGENOM" id="CLU_000604_92_0_0"/>
<keyword evidence="3" id="KW-1003">Cell membrane</keyword>
<evidence type="ECO:0000256" key="7">
    <source>
        <dbReference type="ARBA" id="ARBA00022967"/>
    </source>
</evidence>
<dbReference type="RefSeq" id="WP_006300094.1">
    <property type="nucleotide sequence ID" value="NZ_CM001022.1"/>
</dbReference>
<organism evidence="10 11">
    <name type="scientific">Aminomonas paucivorans DSM 12260</name>
    <dbReference type="NCBI Taxonomy" id="584708"/>
    <lineage>
        <taxon>Bacteria</taxon>
        <taxon>Thermotogati</taxon>
        <taxon>Synergistota</taxon>
        <taxon>Synergistia</taxon>
        <taxon>Synergistales</taxon>
        <taxon>Synergistaceae</taxon>
        <taxon>Aminomonas</taxon>
    </lineage>
</organism>
<dbReference type="Gene3D" id="3.40.50.300">
    <property type="entry name" value="P-loop containing nucleotide triphosphate hydrolases"/>
    <property type="match status" value="2"/>
</dbReference>
<dbReference type="AlphaFoldDB" id="E3D008"/>
<dbReference type="SUPFAM" id="SSF52540">
    <property type="entry name" value="P-loop containing nucleoside triphosphate hydrolases"/>
    <property type="match status" value="2"/>
</dbReference>
<dbReference type="InterPro" id="IPR027417">
    <property type="entry name" value="P-loop_NTPase"/>
</dbReference>
<accession>E3D008</accession>
<dbReference type="InterPro" id="IPR050107">
    <property type="entry name" value="ABC_carbohydrate_import_ATPase"/>
</dbReference>
<evidence type="ECO:0000256" key="3">
    <source>
        <dbReference type="ARBA" id="ARBA00022475"/>
    </source>
</evidence>
<evidence type="ECO:0000259" key="9">
    <source>
        <dbReference type="PROSITE" id="PS50893"/>
    </source>
</evidence>
<dbReference type="Pfam" id="PF00005">
    <property type="entry name" value="ABC_tran"/>
    <property type="match status" value="2"/>
</dbReference>
<evidence type="ECO:0000256" key="2">
    <source>
        <dbReference type="ARBA" id="ARBA00022448"/>
    </source>
</evidence>
<dbReference type="InterPro" id="IPR017871">
    <property type="entry name" value="ABC_transporter-like_CS"/>
</dbReference>
<dbReference type="CDD" id="cd03216">
    <property type="entry name" value="ABC_Carb_Monos_I"/>
    <property type="match status" value="1"/>
</dbReference>
<dbReference type="PANTHER" id="PTHR43790">
    <property type="entry name" value="CARBOHYDRATE TRANSPORT ATP-BINDING PROTEIN MG119-RELATED"/>
    <property type="match status" value="1"/>
</dbReference>
<dbReference type="STRING" id="584708.Apau_0506"/>
<feature type="domain" description="ABC transporter" evidence="9">
    <location>
        <begin position="260"/>
        <end position="505"/>
    </location>
</feature>
<keyword evidence="4" id="KW-0677">Repeat</keyword>
<dbReference type="EMBL" id="CM001022">
    <property type="protein sequence ID" value="EFQ22940.1"/>
    <property type="molecule type" value="Genomic_DNA"/>
</dbReference>
<evidence type="ECO:0000256" key="4">
    <source>
        <dbReference type="ARBA" id="ARBA00022737"/>
    </source>
</evidence>
<dbReference type="OrthoDB" id="9771863at2"/>
<sequence length="515" mass="56270">MNDGPAPLVSMRGIDKTFFGVHANRGVDFDLYPGEVHSLLGENGAGKTTLMNVLSGIYAPDGGTLEVQGVPVAFRSPRDAIARGIGMVHQHFMLVPVLSVWENMILGLEDTPQVLPRRAVVERIRELSGRYGLEVDPLARVWQLSIGEQQRVEILKMLYRGSRVLVLDEPTSVLTPQEAKQLFATLRRMTGEGHGVVFISHKMEEVLALSDRLTVLRKGVRVSTVPASGVTREELAEMMVGRKVDFQVPPREGRSGATVLECRDLRARNDRGVEVLKGLSLSLRSGEILGLAGVAGNGQQELCEVCAGLRPLEGGQVFLEGEDLTGASPRRFQERQVAYIPADRKGTGLIPNMNLRENVALKRYWKKPGCRWRFFVDWEVLAGITGELVGRYEVSAPSLGSPVRVLSGGNLQKLMLARELSDEPRVVLAMQPTWGLDVGATQFVHQQLRRERDRGAGVLLVSEDLDELLQLSDRLAVVYQGRIMGVLEDPRSCGQETVGLMMAGADAGLCGGGAA</sequence>
<comment type="subcellular location">
    <subcellularLocation>
        <location evidence="1">Cell membrane</location>
        <topology evidence="1">Peripheral membrane protein</topology>
    </subcellularLocation>
</comment>
<dbReference type="SMART" id="SM00382">
    <property type="entry name" value="AAA"/>
    <property type="match status" value="1"/>
</dbReference>
<keyword evidence="6 10" id="KW-0067">ATP-binding</keyword>
<keyword evidence="7" id="KW-1278">Translocase</keyword>
<keyword evidence="5" id="KW-0547">Nucleotide-binding</keyword>
<evidence type="ECO:0000256" key="1">
    <source>
        <dbReference type="ARBA" id="ARBA00004202"/>
    </source>
</evidence>
<dbReference type="FunFam" id="3.40.50.300:FF:000127">
    <property type="entry name" value="Ribose import ATP-binding protein RbsA"/>
    <property type="match status" value="1"/>
</dbReference>
<dbReference type="PROSITE" id="PS00211">
    <property type="entry name" value="ABC_TRANSPORTER_1"/>
    <property type="match status" value="1"/>
</dbReference>
<dbReference type="PANTHER" id="PTHR43790:SF4">
    <property type="entry name" value="GUANOSINE IMPORT ATP-BINDING PROTEIN NUPO"/>
    <property type="match status" value="1"/>
</dbReference>
<dbReference type="GO" id="GO:0005524">
    <property type="term" value="F:ATP binding"/>
    <property type="evidence" value="ECO:0007669"/>
    <property type="project" value="UniProtKB-KW"/>
</dbReference>
<keyword evidence="2" id="KW-0813">Transport</keyword>
<name>E3D008_9BACT</name>
<reference evidence="10 11" key="1">
    <citation type="journal article" date="2010" name="Stand. Genomic Sci.">
        <title>Non-contiguous finished genome sequence of Aminomonas paucivorans type strain (GLU-3).</title>
        <authorList>
            <person name="Pitluck S."/>
            <person name="Yasawong M."/>
            <person name="Held B."/>
            <person name="Lapidus A."/>
            <person name="Nolan M."/>
            <person name="Copeland A."/>
            <person name="Lucas S."/>
            <person name="Del Rio T.G."/>
            <person name="Tice H."/>
            <person name="Cheng J.F."/>
            <person name="Chertkov O."/>
            <person name="Goodwin L."/>
            <person name="Tapia R."/>
            <person name="Han C."/>
            <person name="Liolios K."/>
            <person name="Ivanova N."/>
            <person name="Mavromatis K."/>
            <person name="Ovchinnikova G."/>
            <person name="Pati A."/>
            <person name="Chen A."/>
            <person name="Palaniappan K."/>
            <person name="Land M."/>
            <person name="Hauser L."/>
            <person name="Chang Y.J."/>
            <person name="Jeffries C.D."/>
            <person name="Pukall R."/>
            <person name="Spring S."/>
            <person name="Rohde M."/>
            <person name="Sikorski J."/>
            <person name="Goker M."/>
            <person name="Woyke T."/>
            <person name="Bristow J."/>
            <person name="Eisen J.A."/>
            <person name="Markowitz V."/>
            <person name="Hugenholtz P."/>
            <person name="Kyrpides N.C."/>
            <person name="Klenk H.P."/>
        </authorList>
    </citation>
    <scope>NUCLEOTIDE SEQUENCE [LARGE SCALE GENOMIC DNA]</scope>
    <source>
        <strain evidence="10 11">DSM 12260</strain>
    </source>
</reference>
<dbReference type="InterPro" id="IPR003593">
    <property type="entry name" value="AAA+_ATPase"/>
</dbReference>
<protein>
    <submittedName>
        <fullName evidence="10">Nucleoside ABC transporter ATP-binding protein</fullName>
    </submittedName>
</protein>
<keyword evidence="8" id="KW-0472">Membrane</keyword>
<dbReference type="CDD" id="cd03215">
    <property type="entry name" value="ABC_Carb_Monos_II"/>
    <property type="match status" value="1"/>
</dbReference>
<dbReference type="PROSITE" id="PS50893">
    <property type="entry name" value="ABC_TRANSPORTER_2"/>
    <property type="match status" value="2"/>
</dbReference>
<dbReference type="InterPro" id="IPR003439">
    <property type="entry name" value="ABC_transporter-like_ATP-bd"/>
</dbReference>
<evidence type="ECO:0000256" key="5">
    <source>
        <dbReference type="ARBA" id="ARBA00022741"/>
    </source>
</evidence>
<dbReference type="Proteomes" id="UP000005096">
    <property type="component" value="Chromosome"/>
</dbReference>
<evidence type="ECO:0000256" key="8">
    <source>
        <dbReference type="ARBA" id="ARBA00023136"/>
    </source>
</evidence>
<dbReference type="GO" id="GO:0005886">
    <property type="term" value="C:plasma membrane"/>
    <property type="evidence" value="ECO:0007669"/>
    <property type="project" value="UniProtKB-SubCell"/>
</dbReference>
<dbReference type="eggNOG" id="COG3845">
    <property type="taxonomic scope" value="Bacteria"/>
</dbReference>
<gene>
    <name evidence="10" type="ORF">Apau_0506</name>
</gene>
<dbReference type="PaxDb" id="584708-Apau_0506"/>
<proteinExistence type="predicted"/>